<dbReference type="Pfam" id="PF13302">
    <property type="entry name" value="Acetyltransf_3"/>
    <property type="match status" value="1"/>
</dbReference>
<keyword evidence="3" id="KW-1185">Reference proteome</keyword>
<dbReference type="EMBL" id="UFRN01000002">
    <property type="protein sequence ID" value="SUT93731.1"/>
    <property type="molecule type" value="Genomic_DNA"/>
</dbReference>
<dbReference type="GO" id="GO:1990189">
    <property type="term" value="F:protein N-terminal-serine acetyltransferase activity"/>
    <property type="evidence" value="ECO:0007669"/>
    <property type="project" value="TreeGrafter"/>
</dbReference>
<dbReference type="AlphaFoldDB" id="A0A380U0E3"/>
<dbReference type="PROSITE" id="PS51186">
    <property type="entry name" value="GNAT"/>
    <property type="match status" value="1"/>
</dbReference>
<protein>
    <submittedName>
        <fullName evidence="2">N-acetyltransferase GCN5</fullName>
        <ecNumber evidence="2">2.3.1.-</ecNumber>
    </submittedName>
</protein>
<keyword evidence="2" id="KW-0808">Transferase</keyword>
<gene>
    <name evidence="2" type="primary">ydaF</name>
    <name evidence="2" type="ORF">NCTC4191_01332</name>
</gene>
<dbReference type="PANTHER" id="PTHR43441:SF2">
    <property type="entry name" value="FAMILY ACETYLTRANSFERASE, PUTATIVE (AFU_ORTHOLOGUE AFUA_7G00850)-RELATED"/>
    <property type="match status" value="1"/>
</dbReference>
<proteinExistence type="predicted"/>
<sequence length="236" mass="28263">MKYNKFKQPIGDSMDHFTEGQSPQIKQLIGQYAVVKKLDAEILKNPQYLEDFWQLYGSESPLQYWTYLPIEPFSNKQTLYSYLTDMVQSKDPYYLAIFDKQTDKLLGTFALMRVDRQNRVIEIGWVIYSEQLQRSRIATEAQFLVMQYVFETLQYRRYEWKCDSLNQPSYRCAERLGFRHEGTFRQLVAYKQRSRDTAWFSLLDCEWQANKQRLEKWLNPNNFDENGQQILALGKC</sequence>
<name>A0A380U0E3_ACTLI</name>
<organism evidence="2 3">
    <name type="scientific">Actinobacillus lignieresii</name>
    <dbReference type="NCBI Taxonomy" id="720"/>
    <lineage>
        <taxon>Bacteria</taxon>
        <taxon>Pseudomonadati</taxon>
        <taxon>Pseudomonadota</taxon>
        <taxon>Gammaproteobacteria</taxon>
        <taxon>Pasteurellales</taxon>
        <taxon>Pasteurellaceae</taxon>
        <taxon>Actinobacillus</taxon>
    </lineage>
</organism>
<dbReference type="RefSeq" id="WP_115590632.1">
    <property type="nucleotide sequence ID" value="NZ_UFRN01000002.1"/>
</dbReference>
<dbReference type="PANTHER" id="PTHR43441">
    <property type="entry name" value="RIBOSOMAL-PROTEIN-SERINE ACETYLTRANSFERASE"/>
    <property type="match status" value="1"/>
</dbReference>
<feature type="domain" description="N-acetyltransferase" evidence="1">
    <location>
        <begin position="40"/>
        <end position="196"/>
    </location>
</feature>
<reference evidence="2 3" key="1">
    <citation type="submission" date="2018-06" db="EMBL/GenBank/DDBJ databases">
        <authorList>
            <consortium name="Pathogen Informatics"/>
            <person name="Doyle S."/>
        </authorList>
    </citation>
    <scope>NUCLEOTIDE SEQUENCE [LARGE SCALE GENOMIC DNA]</scope>
    <source>
        <strain evidence="2 3">NCTC4191</strain>
    </source>
</reference>
<evidence type="ECO:0000313" key="2">
    <source>
        <dbReference type="EMBL" id="SUT93731.1"/>
    </source>
</evidence>
<dbReference type="EC" id="2.3.1.-" evidence="2"/>
<dbReference type="FunFam" id="3.40.630.30:FF:000047">
    <property type="entry name" value="Acetyltransferase, GNAT family"/>
    <property type="match status" value="1"/>
</dbReference>
<evidence type="ECO:0000313" key="3">
    <source>
        <dbReference type="Proteomes" id="UP000254253"/>
    </source>
</evidence>
<dbReference type="InterPro" id="IPR000182">
    <property type="entry name" value="GNAT_dom"/>
</dbReference>
<accession>A0A380U0E3</accession>
<dbReference type="Proteomes" id="UP000254253">
    <property type="component" value="Unassembled WGS sequence"/>
</dbReference>
<dbReference type="InterPro" id="IPR051908">
    <property type="entry name" value="Ribosomal_N-acetyltransferase"/>
</dbReference>
<keyword evidence="2" id="KW-0012">Acyltransferase</keyword>
<dbReference type="Gene3D" id="3.40.630.30">
    <property type="match status" value="1"/>
</dbReference>
<evidence type="ECO:0000259" key="1">
    <source>
        <dbReference type="PROSITE" id="PS51186"/>
    </source>
</evidence>
<dbReference type="InterPro" id="IPR016181">
    <property type="entry name" value="Acyl_CoA_acyltransferase"/>
</dbReference>
<dbReference type="SUPFAM" id="SSF55729">
    <property type="entry name" value="Acyl-CoA N-acyltransferases (Nat)"/>
    <property type="match status" value="1"/>
</dbReference>
<dbReference type="GO" id="GO:0008999">
    <property type="term" value="F:protein-N-terminal-alanine acetyltransferase activity"/>
    <property type="evidence" value="ECO:0007669"/>
    <property type="project" value="TreeGrafter"/>
</dbReference>